<reference evidence="2" key="2">
    <citation type="journal article" date="2018" name="Nat. Commun.">
        <title>Tailed giant Tupanvirus possesses the most complete translational apparatus of the known virosphere.</title>
        <authorList>
            <person name="Abrahao J."/>
            <person name="Silva L."/>
            <person name="Silva L.S."/>
            <person name="Khalil J.Y.B."/>
            <person name="Rodrigues R."/>
            <person name="Arantes T."/>
            <person name="Assis F."/>
            <person name="Boratto P."/>
            <person name="Andrade M."/>
            <person name="Kroon E.G."/>
            <person name="Ribeiro B."/>
            <person name="Bergier I."/>
            <person name="Seligmann H."/>
            <person name="Ghigo E."/>
            <person name="Colson P."/>
            <person name="Levasseur A."/>
            <person name="Kroemer G."/>
            <person name="Raoult D."/>
            <person name="La Scola B."/>
        </authorList>
    </citation>
    <scope>NUCLEOTIDE SEQUENCE [LARGE SCALE GENOMIC DNA]</scope>
    <source>
        <strain evidence="2">Soda lake</strain>
    </source>
</reference>
<keyword evidence="1" id="KW-1133">Transmembrane helix</keyword>
<protein>
    <submittedName>
        <fullName evidence="2">Putative orfan</fullName>
    </submittedName>
</protein>
<accession>A0A6N1NMA4</accession>
<dbReference type="GeneID" id="80519015"/>
<feature type="transmembrane region" description="Helical" evidence="1">
    <location>
        <begin position="185"/>
        <end position="203"/>
    </location>
</feature>
<evidence type="ECO:0000313" key="2">
    <source>
        <dbReference type="EMBL" id="QKU35584.1"/>
    </source>
</evidence>
<name>A0A6N1NMA4_9VIRU</name>
<keyword evidence="1" id="KW-0472">Membrane</keyword>
<organism evidence="2">
    <name type="scientific">Tupanvirus soda lake</name>
    <dbReference type="NCBI Taxonomy" id="2126985"/>
    <lineage>
        <taxon>Viruses</taxon>
        <taxon>Varidnaviria</taxon>
        <taxon>Bamfordvirae</taxon>
        <taxon>Nucleocytoviricota</taxon>
        <taxon>Megaviricetes</taxon>
        <taxon>Imitervirales</taxon>
        <taxon>Mimiviridae</taxon>
        <taxon>Megamimivirinae</taxon>
        <taxon>Tupanvirus</taxon>
        <taxon>Tupanvirus salinum</taxon>
    </lineage>
</organism>
<dbReference type="RefSeq" id="YP_010782251.1">
    <property type="nucleotide sequence ID" value="NC_075039.1"/>
</dbReference>
<keyword evidence="1" id="KW-0812">Transmembrane</keyword>
<proteinExistence type="predicted"/>
<dbReference type="KEGG" id="vg:80519015"/>
<dbReference type="EMBL" id="KY523104">
    <property type="protein sequence ID" value="QKU35584.1"/>
    <property type="molecule type" value="Genomic_DNA"/>
</dbReference>
<reference evidence="2" key="1">
    <citation type="submission" date="2017-01" db="EMBL/GenBank/DDBJ databases">
        <authorList>
            <person name="Assis F.L."/>
            <person name="Abrahao J.S."/>
            <person name="Silva L."/>
            <person name="Khalil J.B."/>
            <person name="Rodrigues R."/>
            <person name="Silva L.S."/>
            <person name="Arantes T."/>
            <person name="Boratto P."/>
            <person name="Andrade M."/>
            <person name="Kroon E.G."/>
            <person name="Ribeiro B."/>
            <person name="Bergier I."/>
            <person name="Seligmann H."/>
            <person name="Ghigo E."/>
            <person name="Colson P."/>
            <person name="Levasseur A."/>
            <person name="Raoult D."/>
            <person name="Scola B.L."/>
        </authorList>
    </citation>
    <scope>NUCLEOTIDE SEQUENCE</scope>
    <source>
        <strain evidence="2">Soda lake</strain>
    </source>
</reference>
<sequence>MSIRFYFTPDDSSILADLTIKSINKYAHKNGIKYADTEDGRIFTMSWKKFNDMINDHIPKSKRHIKPKFVQIIDSPNYVARIMLPIRSRPIILTSSSNKTAIIPEITQIPDEVPITIIFDKIGNNINDYDDSDSDDDENLTVVKKVNIPSQYNTATSDIPVIDASDQIIEGFSNRSCEQVGTFEYVLFTIGLLIIIYLIYSIFIKKPNTKIVTARTY</sequence>
<evidence type="ECO:0000256" key="1">
    <source>
        <dbReference type="SAM" id="Phobius"/>
    </source>
</evidence>